<accession>A0A8S2QE39</accession>
<evidence type="ECO:0000313" key="4">
    <source>
        <dbReference type="Proteomes" id="UP000682733"/>
    </source>
</evidence>
<sequence length="268" mass="30085">CAPGLMVTKEEENDKAVKRSRMTAIVKELIIYPIKSCSGIRVDEAITTEYGLALPSNVLLSDRRWMIIKNGKHQTQTQISKMATIQPEFVPDGLLLKAPNMPNLAISVNPPPTEIIEFKCYDVSINGRKYGENVSQWLSTYLGKQNLHLVYFDNQFQCRLSKDMEPEIPTEARETDLLAYQDISPLLLCSIESVQDLNKRLEKPVKVDNFRPNIVVQNVSNPYAEASLLHSSIGIYVLHASLLSGLLASDDKGAVNLLDCQNFEHHCL</sequence>
<gene>
    <name evidence="2" type="ORF">OVA965_LOCUS28038</name>
    <name evidence="3" type="ORF">TMI583_LOCUS28781</name>
</gene>
<feature type="domain" description="MOSC" evidence="1">
    <location>
        <begin position="158"/>
        <end position="268"/>
    </location>
</feature>
<evidence type="ECO:0000313" key="2">
    <source>
        <dbReference type="EMBL" id="CAF1289849.1"/>
    </source>
</evidence>
<evidence type="ECO:0000259" key="1">
    <source>
        <dbReference type="PROSITE" id="PS51340"/>
    </source>
</evidence>
<dbReference type="Proteomes" id="UP000677228">
    <property type="component" value="Unassembled WGS sequence"/>
</dbReference>
<dbReference type="Pfam" id="PF03473">
    <property type="entry name" value="MOSC"/>
    <property type="match status" value="1"/>
</dbReference>
<dbReference type="Pfam" id="PF03476">
    <property type="entry name" value="MOSC_N"/>
    <property type="match status" value="1"/>
</dbReference>
<dbReference type="AlphaFoldDB" id="A0A8S2QE39"/>
<dbReference type="GO" id="GO:0030151">
    <property type="term" value="F:molybdenum ion binding"/>
    <property type="evidence" value="ECO:0007669"/>
    <property type="project" value="InterPro"/>
</dbReference>
<dbReference type="InterPro" id="IPR005302">
    <property type="entry name" value="MoCF_Sase_C"/>
</dbReference>
<feature type="non-terminal residue" evidence="3">
    <location>
        <position position="268"/>
    </location>
</feature>
<dbReference type="PROSITE" id="PS51340">
    <property type="entry name" value="MOSC"/>
    <property type="match status" value="1"/>
</dbReference>
<dbReference type="InterPro" id="IPR005303">
    <property type="entry name" value="MOCOS_middle"/>
</dbReference>
<dbReference type="Proteomes" id="UP000682733">
    <property type="component" value="Unassembled WGS sequence"/>
</dbReference>
<dbReference type="PANTHER" id="PTHR14237:SF19">
    <property type="entry name" value="MITOCHONDRIAL AMIDOXIME REDUCING COMPONENT 1"/>
    <property type="match status" value="1"/>
</dbReference>
<organism evidence="3 4">
    <name type="scientific">Didymodactylos carnosus</name>
    <dbReference type="NCBI Taxonomy" id="1234261"/>
    <lineage>
        <taxon>Eukaryota</taxon>
        <taxon>Metazoa</taxon>
        <taxon>Spiralia</taxon>
        <taxon>Gnathifera</taxon>
        <taxon>Rotifera</taxon>
        <taxon>Eurotatoria</taxon>
        <taxon>Bdelloidea</taxon>
        <taxon>Philodinida</taxon>
        <taxon>Philodinidae</taxon>
        <taxon>Didymodactylos</taxon>
    </lineage>
</organism>
<dbReference type="GO" id="GO:0003824">
    <property type="term" value="F:catalytic activity"/>
    <property type="evidence" value="ECO:0007669"/>
    <property type="project" value="InterPro"/>
</dbReference>
<dbReference type="EMBL" id="CAJOBA010040435">
    <property type="protein sequence ID" value="CAF4094553.1"/>
    <property type="molecule type" value="Genomic_DNA"/>
</dbReference>
<dbReference type="SUPFAM" id="SSF141673">
    <property type="entry name" value="MOSC N-terminal domain-like"/>
    <property type="match status" value="1"/>
</dbReference>
<dbReference type="GO" id="GO:0030170">
    <property type="term" value="F:pyridoxal phosphate binding"/>
    <property type="evidence" value="ECO:0007669"/>
    <property type="project" value="InterPro"/>
</dbReference>
<reference evidence="3" key="1">
    <citation type="submission" date="2021-02" db="EMBL/GenBank/DDBJ databases">
        <authorList>
            <person name="Nowell W R."/>
        </authorList>
    </citation>
    <scope>NUCLEOTIDE SEQUENCE</scope>
</reference>
<name>A0A8S2QE39_9BILA</name>
<evidence type="ECO:0000313" key="3">
    <source>
        <dbReference type="EMBL" id="CAF4094553.1"/>
    </source>
</evidence>
<comment type="caution">
    <text evidence="3">The sequence shown here is derived from an EMBL/GenBank/DDBJ whole genome shotgun (WGS) entry which is preliminary data.</text>
</comment>
<dbReference type="EMBL" id="CAJNOK010018870">
    <property type="protein sequence ID" value="CAF1289849.1"/>
    <property type="molecule type" value="Genomic_DNA"/>
</dbReference>
<proteinExistence type="predicted"/>
<protein>
    <recommendedName>
        <fullName evidence="1">MOSC domain-containing protein</fullName>
    </recommendedName>
</protein>
<dbReference type="PANTHER" id="PTHR14237">
    <property type="entry name" value="MOLYBDOPTERIN COFACTOR SULFURASE MOSC"/>
    <property type="match status" value="1"/>
</dbReference>